<dbReference type="AlphaFoldDB" id="A0A0J0XI70"/>
<dbReference type="SUPFAM" id="SSF53720">
    <property type="entry name" value="ALDH-like"/>
    <property type="match status" value="1"/>
</dbReference>
<dbReference type="GeneID" id="28981525"/>
<dbReference type="GO" id="GO:0009450">
    <property type="term" value="P:gamma-aminobutyric acid catabolic process"/>
    <property type="evidence" value="ECO:0007669"/>
    <property type="project" value="TreeGrafter"/>
</dbReference>
<dbReference type="Proteomes" id="UP000053611">
    <property type="component" value="Unassembled WGS sequence"/>
</dbReference>
<evidence type="ECO:0000256" key="5">
    <source>
        <dbReference type="ARBA" id="ARBA00052698"/>
    </source>
</evidence>
<evidence type="ECO:0000256" key="8">
    <source>
        <dbReference type="RuleBase" id="RU003345"/>
    </source>
</evidence>
<protein>
    <recommendedName>
        <fullName evidence="6">succinate-semialdehyde dehydrogenase [NAD(P)(+)]</fullName>
        <ecNumber evidence="6">1.2.1.16</ecNumber>
    </recommendedName>
</protein>
<dbReference type="PANTHER" id="PTHR43353:SF10">
    <property type="entry name" value="SUCCINATE-SEMIALDEHYDE DEHYDROGENASE (NADP+)"/>
    <property type="match status" value="1"/>
</dbReference>
<dbReference type="CDD" id="cd07103">
    <property type="entry name" value="ALDH_F5_SSADH_GabD"/>
    <property type="match status" value="1"/>
</dbReference>
<feature type="non-terminal residue" evidence="10">
    <location>
        <position position="551"/>
    </location>
</feature>
<sequence>MRALAPVTRLVPRVSRAPCVSSVQSVRTLGALRSLTTAVHRTRLPLSAMTVDAKRYASQRPNVTKENALGLDDPSLVVPHGIVNGKHVDASDGGRFDVRDPATGNVIGSMPDMTAQDAAEAVRVAHETFKTWRNSSILDRQKMLLRLNDLFIEHANDIARLIVWENGKSWADAYGEVLYSASFCAWFAGECVRQRGDVLASAIPGQRNLVIKQPIGVCSLLVPWNFPAGMITRKAAPVIATGCTAVVKADPNTPFTNQAIMELMRRAGVPDGVINSITTDKNLQEVGKELTTNPLIKKVSFTGSTRVGKILAAQAAGTLKKLSLELGGNAPLIVFDDADIPTAVAGTIASKFRGSGQTCVCANRIYVHESIYDTFAKQLAEKVNKFKVGPGFDDGVTHGPLINAAAADKWQSHVDALVKAGGRVIAGGKREGNAVQPTVIVDVPTECILDEEETFSPLAALIKFRDEAHVVEMANRADVGLAGYFFSRDADRIFRVAEALEVGMVGANTGAISQAFIPFGGVKQSGYGKEGGYEGTDEFLNKKLVAIGKNL</sequence>
<dbReference type="EC" id="1.2.1.16" evidence="6"/>
<evidence type="ECO:0000313" key="11">
    <source>
        <dbReference type="Proteomes" id="UP000053611"/>
    </source>
</evidence>
<comment type="catalytic activity">
    <reaction evidence="5">
        <text>succinate semialdehyde + NAD(+) + H2O = succinate + NADH + 2 H(+)</text>
        <dbReference type="Rhea" id="RHEA:13217"/>
        <dbReference type="ChEBI" id="CHEBI:15377"/>
        <dbReference type="ChEBI" id="CHEBI:15378"/>
        <dbReference type="ChEBI" id="CHEBI:30031"/>
        <dbReference type="ChEBI" id="CHEBI:57540"/>
        <dbReference type="ChEBI" id="CHEBI:57706"/>
        <dbReference type="ChEBI" id="CHEBI:57945"/>
        <dbReference type="EC" id="1.2.1.16"/>
    </reaction>
</comment>
<evidence type="ECO:0000256" key="7">
    <source>
        <dbReference type="PROSITE-ProRule" id="PRU10007"/>
    </source>
</evidence>
<dbReference type="GO" id="GO:0004777">
    <property type="term" value="F:succinate-semialdehyde dehydrogenase (NAD+) activity"/>
    <property type="evidence" value="ECO:0007669"/>
    <property type="project" value="TreeGrafter"/>
</dbReference>
<name>A0A0J0XI70_9TREE</name>
<keyword evidence="3 8" id="KW-0560">Oxidoreductase</keyword>
<feature type="active site" evidence="7">
    <location>
        <position position="325"/>
    </location>
</feature>
<dbReference type="PROSITE" id="PS00687">
    <property type="entry name" value="ALDEHYDE_DEHYDR_GLU"/>
    <property type="match status" value="1"/>
</dbReference>
<dbReference type="Gene3D" id="3.40.309.10">
    <property type="entry name" value="Aldehyde Dehydrogenase, Chain A, domain 2"/>
    <property type="match status" value="1"/>
</dbReference>
<comment type="catalytic activity">
    <reaction evidence="4">
        <text>succinate semialdehyde + NADP(+) + H2O = succinate + NADPH + 2 H(+)</text>
        <dbReference type="Rhea" id="RHEA:13213"/>
        <dbReference type="ChEBI" id="CHEBI:15377"/>
        <dbReference type="ChEBI" id="CHEBI:15378"/>
        <dbReference type="ChEBI" id="CHEBI:30031"/>
        <dbReference type="ChEBI" id="CHEBI:57706"/>
        <dbReference type="ChEBI" id="CHEBI:57783"/>
        <dbReference type="ChEBI" id="CHEBI:58349"/>
        <dbReference type="EC" id="1.2.1.16"/>
    </reaction>
</comment>
<dbReference type="InterPro" id="IPR016163">
    <property type="entry name" value="Ald_DH_C"/>
</dbReference>
<evidence type="ECO:0000256" key="6">
    <source>
        <dbReference type="ARBA" id="ARBA00067047"/>
    </source>
</evidence>
<dbReference type="FunFam" id="3.40.309.10:FF:000004">
    <property type="entry name" value="Succinate-semialdehyde dehydrogenase I"/>
    <property type="match status" value="1"/>
</dbReference>
<proteinExistence type="inferred from homology"/>
<dbReference type="InterPro" id="IPR029510">
    <property type="entry name" value="Ald_DH_CS_GLU"/>
</dbReference>
<dbReference type="OrthoDB" id="310895at2759"/>
<gene>
    <name evidence="10" type="ORF">CC85DRAFT_263114</name>
</gene>
<evidence type="ECO:0000256" key="1">
    <source>
        <dbReference type="ARBA" id="ARBA00005176"/>
    </source>
</evidence>
<dbReference type="PANTHER" id="PTHR43353">
    <property type="entry name" value="SUCCINATE-SEMIALDEHYDE DEHYDROGENASE, MITOCHONDRIAL"/>
    <property type="match status" value="1"/>
</dbReference>
<reference evidence="10 11" key="1">
    <citation type="submission" date="2015-03" db="EMBL/GenBank/DDBJ databases">
        <title>Genomics and transcriptomics of the oil-accumulating basidiomycete yeast T. oleaginosus allow insights into substrate utilization and the diverse evolutionary trajectories of mating systems in fungi.</title>
        <authorList>
            <consortium name="DOE Joint Genome Institute"/>
            <person name="Kourist R."/>
            <person name="Kracht O."/>
            <person name="Bracharz F."/>
            <person name="Lipzen A."/>
            <person name="Nolan M."/>
            <person name="Ohm R."/>
            <person name="Grigoriev I."/>
            <person name="Sun S."/>
            <person name="Heitman J."/>
            <person name="Bruck T."/>
            <person name="Nowrousian M."/>
        </authorList>
    </citation>
    <scope>NUCLEOTIDE SEQUENCE [LARGE SCALE GENOMIC DNA]</scope>
    <source>
        <strain evidence="10 11">IBC0246</strain>
    </source>
</reference>
<comment type="pathway">
    <text evidence="1">Amino-acid degradation; 4-aminobutanoate degradation.</text>
</comment>
<evidence type="ECO:0000313" key="10">
    <source>
        <dbReference type="EMBL" id="KLT40825.1"/>
    </source>
</evidence>
<evidence type="ECO:0000256" key="2">
    <source>
        <dbReference type="ARBA" id="ARBA00009986"/>
    </source>
</evidence>
<dbReference type="InterPro" id="IPR016161">
    <property type="entry name" value="Ald_DH/histidinol_DH"/>
</dbReference>
<organism evidence="10 11">
    <name type="scientific">Cutaneotrichosporon oleaginosum</name>
    <dbReference type="NCBI Taxonomy" id="879819"/>
    <lineage>
        <taxon>Eukaryota</taxon>
        <taxon>Fungi</taxon>
        <taxon>Dikarya</taxon>
        <taxon>Basidiomycota</taxon>
        <taxon>Agaricomycotina</taxon>
        <taxon>Tremellomycetes</taxon>
        <taxon>Trichosporonales</taxon>
        <taxon>Trichosporonaceae</taxon>
        <taxon>Cutaneotrichosporon</taxon>
    </lineage>
</organism>
<evidence type="ECO:0000256" key="3">
    <source>
        <dbReference type="ARBA" id="ARBA00023002"/>
    </source>
</evidence>
<dbReference type="InterPro" id="IPR016162">
    <property type="entry name" value="Ald_DH_N"/>
</dbReference>
<dbReference type="InterPro" id="IPR015590">
    <property type="entry name" value="Aldehyde_DH_dom"/>
</dbReference>
<dbReference type="EMBL" id="KQ087228">
    <property type="protein sequence ID" value="KLT40825.1"/>
    <property type="molecule type" value="Genomic_DNA"/>
</dbReference>
<dbReference type="STRING" id="879819.A0A0J0XI70"/>
<keyword evidence="11" id="KW-1185">Reference proteome</keyword>
<feature type="domain" description="Aldehyde dehydrogenase" evidence="9">
    <location>
        <begin position="90"/>
        <end position="545"/>
    </location>
</feature>
<dbReference type="Gene3D" id="3.40.605.10">
    <property type="entry name" value="Aldehyde Dehydrogenase, Chain A, domain 1"/>
    <property type="match status" value="1"/>
</dbReference>
<dbReference type="Pfam" id="PF00171">
    <property type="entry name" value="Aldedh"/>
    <property type="match status" value="1"/>
</dbReference>
<evidence type="ECO:0000256" key="4">
    <source>
        <dbReference type="ARBA" id="ARBA00050387"/>
    </source>
</evidence>
<dbReference type="FunFam" id="3.40.605.10:FF:000005">
    <property type="entry name" value="Succinate-semialdehyde dehydrogenase I"/>
    <property type="match status" value="1"/>
</dbReference>
<comment type="similarity">
    <text evidence="2 8">Belongs to the aldehyde dehydrogenase family.</text>
</comment>
<dbReference type="InterPro" id="IPR050740">
    <property type="entry name" value="Aldehyde_DH_Superfamily"/>
</dbReference>
<accession>A0A0J0XI70</accession>
<evidence type="ECO:0000259" key="9">
    <source>
        <dbReference type="Pfam" id="PF00171"/>
    </source>
</evidence>
<dbReference type="GO" id="GO:0005737">
    <property type="term" value="C:cytoplasm"/>
    <property type="evidence" value="ECO:0007669"/>
    <property type="project" value="TreeGrafter"/>
</dbReference>